<dbReference type="RefSeq" id="WP_354555280.1">
    <property type="nucleotide sequence ID" value="NZ_JBEPMB010000001.1"/>
</dbReference>
<keyword evidence="6 7" id="KW-0961">Cell wall biogenesis/degradation</keyword>
<dbReference type="PIRSF" id="PIRSF029342">
    <property type="entry name" value="UCP029342_ErfK/YbiS/YcfS/YnhG"/>
    <property type="match status" value="1"/>
</dbReference>
<dbReference type="Proteomes" id="UP001549047">
    <property type="component" value="Unassembled WGS sequence"/>
</dbReference>
<feature type="domain" description="L,D-TPase catalytic" evidence="9">
    <location>
        <begin position="29"/>
        <end position="139"/>
    </location>
</feature>
<dbReference type="InterPro" id="IPR036366">
    <property type="entry name" value="PGBDSf"/>
</dbReference>
<sequence>MLKGRILTIGVFIAAFGAGQALAGDGQVLQILVSRDLQSLKVYDGDKVVASSNVSTGKAGHETPTGIFSVLEKQKFHRSNKYSDAPMPWMQRITWSGVALHESNSVPNHPASHGCVRLPAAFAQELYKMTERGVHVIITDAPVEPQRIRSATLPRPANSPAGPTFMTDVAMAPVSATAVPGTELAMNDAATQSKPSLRPEKPREPVYVLITRADHRSVMPDVQTLLNQFGYDAGTVDGAAGAQTNAAIAKFRKDNGLPDGTMADDALVAALYAKAGRPLPQNGIMVIRRNFAEIYRAPVTLDNEPKALGTHFIEARNVDPRTGFAEWYGFSLSNRIADAAKKRLGITEDADPATAESASTALDRVHMSDEARQRLGELLGEGSAITLTDVESLSETGLGTNFITLTDPMDKPANKLADKALHKS</sequence>
<evidence type="ECO:0000256" key="6">
    <source>
        <dbReference type="ARBA" id="ARBA00023316"/>
    </source>
</evidence>
<evidence type="ECO:0000256" key="1">
    <source>
        <dbReference type="ARBA" id="ARBA00004752"/>
    </source>
</evidence>
<organism evidence="10 11">
    <name type="scientific">Rhizobium aquaticum</name>
    <dbReference type="NCBI Taxonomy" id="1549636"/>
    <lineage>
        <taxon>Bacteria</taxon>
        <taxon>Pseudomonadati</taxon>
        <taxon>Pseudomonadota</taxon>
        <taxon>Alphaproteobacteria</taxon>
        <taxon>Hyphomicrobiales</taxon>
        <taxon>Rhizobiaceae</taxon>
        <taxon>Rhizobium/Agrobacterium group</taxon>
        <taxon>Rhizobium</taxon>
    </lineage>
</organism>
<reference evidence="10 11" key="1">
    <citation type="submission" date="2024-06" db="EMBL/GenBank/DDBJ databases">
        <title>Genomic Encyclopedia of Type Strains, Phase IV (KMG-IV): sequencing the most valuable type-strain genomes for metagenomic binning, comparative biology and taxonomic classification.</title>
        <authorList>
            <person name="Goeker M."/>
        </authorList>
    </citation>
    <scope>NUCLEOTIDE SEQUENCE [LARGE SCALE GENOMIC DNA]</scope>
    <source>
        <strain evidence="10 11">DSM 29780</strain>
    </source>
</reference>
<evidence type="ECO:0000256" key="5">
    <source>
        <dbReference type="ARBA" id="ARBA00022984"/>
    </source>
</evidence>
<gene>
    <name evidence="10" type="ORF">ABID16_001044</name>
</gene>
<dbReference type="InterPro" id="IPR038063">
    <property type="entry name" value="Transpep_catalytic_dom"/>
</dbReference>
<dbReference type="Pfam" id="PF03734">
    <property type="entry name" value="YkuD"/>
    <property type="match status" value="1"/>
</dbReference>
<dbReference type="PANTHER" id="PTHR30582">
    <property type="entry name" value="L,D-TRANSPEPTIDASE"/>
    <property type="match status" value="1"/>
</dbReference>
<feature type="active site" description="Nucleophile" evidence="7">
    <location>
        <position position="115"/>
    </location>
</feature>
<evidence type="ECO:0000256" key="3">
    <source>
        <dbReference type="ARBA" id="ARBA00022679"/>
    </source>
</evidence>
<dbReference type="InterPro" id="IPR016915">
    <property type="entry name" value="UCP029342"/>
</dbReference>
<comment type="pathway">
    <text evidence="1 7">Cell wall biogenesis; peptidoglycan biosynthesis.</text>
</comment>
<evidence type="ECO:0000313" key="11">
    <source>
        <dbReference type="Proteomes" id="UP001549047"/>
    </source>
</evidence>
<dbReference type="SUPFAM" id="SSF47090">
    <property type="entry name" value="PGBD-like"/>
    <property type="match status" value="1"/>
</dbReference>
<keyword evidence="8" id="KW-0732">Signal</keyword>
<evidence type="ECO:0000256" key="8">
    <source>
        <dbReference type="SAM" id="SignalP"/>
    </source>
</evidence>
<feature type="signal peptide" evidence="8">
    <location>
        <begin position="1"/>
        <end position="23"/>
    </location>
</feature>
<dbReference type="PROSITE" id="PS52029">
    <property type="entry name" value="LD_TPASE"/>
    <property type="match status" value="1"/>
</dbReference>
<keyword evidence="4 7" id="KW-0133">Cell shape</keyword>
<feature type="chain" id="PRO_5046003742" description="L,D-TPase catalytic domain-containing protein" evidence="8">
    <location>
        <begin position="24"/>
        <end position="424"/>
    </location>
</feature>
<protein>
    <recommendedName>
        <fullName evidence="9">L,D-TPase catalytic domain-containing protein</fullName>
    </recommendedName>
</protein>
<dbReference type="Gene3D" id="1.10.101.10">
    <property type="entry name" value="PGBD-like superfamily/PGBD"/>
    <property type="match status" value="1"/>
</dbReference>
<evidence type="ECO:0000256" key="2">
    <source>
        <dbReference type="ARBA" id="ARBA00005992"/>
    </source>
</evidence>
<evidence type="ECO:0000256" key="7">
    <source>
        <dbReference type="PROSITE-ProRule" id="PRU01373"/>
    </source>
</evidence>
<dbReference type="InterPro" id="IPR005490">
    <property type="entry name" value="LD_TPept_cat_dom"/>
</dbReference>
<dbReference type="EMBL" id="JBEPMB010000001">
    <property type="protein sequence ID" value="MET3612739.1"/>
    <property type="molecule type" value="Genomic_DNA"/>
</dbReference>
<feature type="active site" description="Proton donor/acceptor" evidence="7">
    <location>
        <position position="101"/>
    </location>
</feature>
<dbReference type="NCBIfam" id="NF004786">
    <property type="entry name" value="PRK06132.1-3"/>
    <property type="match status" value="1"/>
</dbReference>
<comment type="similarity">
    <text evidence="2">Belongs to the YkuD family.</text>
</comment>
<dbReference type="Pfam" id="PF01471">
    <property type="entry name" value="PG_binding_1"/>
    <property type="match status" value="1"/>
</dbReference>
<evidence type="ECO:0000256" key="4">
    <source>
        <dbReference type="ARBA" id="ARBA00022960"/>
    </source>
</evidence>
<dbReference type="InterPro" id="IPR050979">
    <property type="entry name" value="LD-transpeptidase"/>
</dbReference>
<keyword evidence="3" id="KW-0808">Transferase</keyword>
<dbReference type="NCBIfam" id="NF004785">
    <property type="entry name" value="PRK06132.1-2"/>
    <property type="match status" value="1"/>
</dbReference>
<keyword evidence="11" id="KW-1185">Reference proteome</keyword>
<comment type="caution">
    <text evidence="10">The sequence shown here is derived from an EMBL/GenBank/DDBJ whole genome shotgun (WGS) entry which is preliminary data.</text>
</comment>
<proteinExistence type="inferred from homology"/>
<dbReference type="CDD" id="cd16913">
    <property type="entry name" value="YkuD_like"/>
    <property type="match status" value="1"/>
</dbReference>
<dbReference type="Gene3D" id="2.40.440.10">
    <property type="entry name" value="L,D-transpeptidase catalytic domain-like"/>
    <property type="match status" value="1"/>
</dbReference>
<keyword evidence="5 7" id="KW-0573">Peptidoglycan synthesis</keyword>
<dbReference type="InterPro" id="IPR036365">
    <property type="entry name" value="PGBD-like_sf"/>
</dbReference>
<dbReference type="PANTHER" id="PTHR30582:SF2">
    <property type="entry name" value="L,D-TRANSPEPTIDASE YCIB-RELATED"/>
    <property type="match status" value="1"/>
</dbReference>
<evidence type="ECO:0000259" key="9">
    <source>
        <dbReference type="PROSITE" id="PS52029"/>
    </source>
</evidence>
<dbReference type="SUPFAM" id="SSF141523">
    <property type="entry name" value="L,D-transpeptidase catalytic domain-like"/>
    <property type="match status" value="1"/>
</dbReference>
<name>A0ABV2IYN3_9HYPH</name>
<evidence type="ECO:0000313" key="10">
    <source>
        <dbReference type="EMBL" id="MET3612739.1"/>
    </source>
</evidence>
<accession>A0ABV2IYN3</accession>
<dbReference type="InterPro" id="IPR002477">
    <property type="entry name" value="Peptidoglycan-bd-like"/>
</dbReference>